<feature type="transmembrane region" description="Helical" evidence="8">
    <location>
        <begin position="143"/>
        <end position="164"/>
    </location>
</feature>
<proteinExistence type="inferred from homology"/>
<evidence type="ECO:0000256" key="1">
    <source>
        <dbReference type="ARBA" id="ARBA00004651"/>
    </source>
</evidence>
<dbReference type="InterPro" id="IPR007227">
    <property type="entry name" value="Cell_shape_determining_MreD"/>
</dbReference>
<name>A0A1H7ZBR1_9SPHN</name>
<evidence type="ECO:0000256" key="3">
    <source>
        <dbReference type="ARBA" id="ARBA00022475"/>
    </source>
</evidence>
<keyword evidence="6 8" id="KW-1133">Transmembrane helix</keyword>
<organism evidence="9 10">
    <name type="scientific">Sphingomonas gellani</name>
    <dbReference type="NCBI Taxonomy" id="1166340"/>
    <lineage>
        <taxon>Bacteria</taxon>
        <taxon>Pseudomonadati</taxon>
        <taxon>Pseudomonadota</taxon>
        <taxon>Alphaproteobacteria</taxon>
        <taxon>Sphingomonadales</taxon>
        <taxon>Sphingomonadaceae</taxon>
        <taxon>Sphingomonas</taxon>
    </lineage>
</organism>
<dbReference type="RefSeq" id="WP_093663948.1">
    <property type="nucleotide sequence ID" value="NZ_FOCF01000001.1"/>
</dbReference>
<evidence type="ECO:0000256" key="8">
    <source>
        <dbReference type="SAM" id="Phobius"/>
    </source>
</evidence>
<evidence type="ECO:0000256" key="4">
    <source>
        <dbReference type="ARBA" id="ARBA00022692"/>
    </source>
</evidence>
<protein>
    <submittedName>
        <fullName evidence="9">Rod shape-determining protein MreD</fullName>
    </submittedName>
</protein>
<dbReference type="STRING" id="1166340.SAMN05192583_0619"/>
<evidence type="ECO:0000256" key="7">
    <source>
        <dbReference type="ARBA" id="ARBA00023136"/>
    </source>
</evidence>
<evidence type="ECO:0000256" key="2">
    <source>
        <dbReference type="ARBA" id="ARBA00007776"/>
    </source>
</evidence>
<dbReference type="GO" id="GO:0005886">
    <property type="term" value="C:plasma membrane"/>
    <property type="evidence" value="ECO:0007669"/>
    <property type="project" value="UniProtKB-SubCell"/>
</dbReference>
<dbReference type="GO" id="GO:0008360">
    <property type="term" value="P:regulation of cell shape"/>
    <property type="evidence" value="ECO:0007669"/>
    <property type="project" value="UniProtKB-KW"/>
</dbReference>
<keyword evidence="7 8" id="KW-0472">Membrane</keyword>
<comment type="similarity">
    <text evidence="2">Belongs to the MreD family.</text>
</comment>
<dbReference type="AlphaFoldDB" id="A0A1H7ZBR1"/>
<feature type="transmembrane region" description="Helical" evidence="8">
    <location>
        <begin position="113"/>
        <end position="131"/>
    </location>
</feature>
<reference evidence="10" key="1">
    <citation type="submission" date="2016-10" db="EMBL/GenBank/DDBJ databases">
        <authorList>
            <person name="Varghese N."/>
            <person name="Submissions S."/>
        </authorList>
    </citation>
    <scope>NUCLEOTIDE SEQUENCE [LARGE SCALE GENOMIC DNA]</scope>
    <source>
        <strain evidence="10">S6-262</strain>
    </source>
</reference>
<evidence type="ECO:0000256" key="5">
    <source>
        <dbReference type="ARBA" id="ARBA00022960"/>
    </source>
</evidence>
<dbReference type="Proteomes" id="UP000199206">
    <property type="component" value="Unassembled WGS sequence"/>
</dbReference>
<evidence type="ECO:0000256" key="6">
    <source>
        <dbReference type="ARBA" id="ARBA00022989"/>
    </source>
</evidence>
<keyword evidence="10" id="KW-1185">Reference proteome</keyword>
<evidence type="ECO:0000313" key="9">
    <source>
        <dbReference type="EMBL" id="SEM55693.1"/>
    </source>
</evidence>
<dbReference type="EMBL" id="FOCF01000001">
    <property type="protein sequence ID" value="SEM55693.1"/>
    <property type="molecule type" value="Genomic_DNA"/>
</dbReference>
<accession>A0A1H7ZBR1</accession>
<keyword evidence="5" id="KW-0133">Cell shape</keyword>
<keyword evidence="3" id="KW-1003">Cell membrane</keyword>
<feature type="transmembrane region" description="Helical" evidence="8">
    <location>
        <begin position="21"/>
        <end position="45"/>
    </location>
</feature>
<dbReference type="Pfam" id="PF04093">
    <property type="entry name" value="MreD"/>
    <property type="match status" value="1"/>
</dbReference>
<keyword evidence="4 8" id="KW-0812">Transmembrane</keyword>
<evidence type="ECO:0000313" key="10">
    <source>
        <dbReference type="Proteomes" id="UP000199206"/>
    </source>
</evidence>
<sequence length="172" mass="18772">MSDHVDYRPFARALPPGRARALPWMTVIAGSAITAWPVIATVPLMPPFGLLMLLSWRLLAPFALRRWAAAPLGLADDLFSGQPLGSAVLLWSACFIAIDLIEQRLAFRDFWQDWLIGGGAVTFCLLAGRFIAVPFDSSLNGALLLQIAASVLLLPATARVVAWIDRKRGHRA</sequence>
<feature type="transmembrane region" description="Helical" evidence="8">
    <location>
        <begin position="84"/>
        <end position="101"/>
    </location>
</feature>
<comment type="subcellular location">
    <subcellularLocation>
        <location evidence="1">Cell membrane</location>
        <topology evidence="1">Multi-pass membrane protein</topology>
    </subcellularLocation>
</comment>
<gene>
    <name evidence="9" type="ORF">SAMN05192583_0619</name>
</gene>
<dbReference type="OrthoDB" id="7426601at2"/>